<accession>A0ABU9DPN8</accession>
<gene>
    <name evidence="3" type="ORF">WMW72_23290</name>
</gene>
<dbReference type="InterPro" id="IPR032599">
    <property type="entry name" value="YcdB/YcdC_rep_domain"/>
</dbReference>
<protein>
    <submittedName>
        <fullName evidence="3">YcdB/YcdC domain-containing protein</fullName>
    </submittedName>
</protein>
<feature type="chain" id="PRO_5046395254" evidence="1">
    <location>
        <begin position="32"/>
        <end position="494"/>
    </location>
</feature>
<sequence length="494" mass="53537">MKKVNKMIVTATVLAAVLSVTSVGFLQHASAASLKAAANVRQAAKLNDAAKQSLDKLLTLFPHLASKQQRVEPHTAGASFVITFDDDFSRQSVRMFDFVSIDEKGRLRSLVNNVPIGDSVPDTLMKEKADGFMKKWLGSDYAGGYKMEDKAGTNVLGQKAAHFSRVVNGLKVEGDGYLVTVTADGAIARIEEAGHSQGKYADKEQFPDPSSALPKAQVEEALTGFMKLGFASDGKLNYAAMFSGIIDAKTGKEMVESYTSPLIPVKAGGKSLSANTPKEVSKLVAEHFGMELTFEAGPESGEELLYSAVGRDDSNASVQTKDGQLVSYSLFKGYNESTTKQAAYSEEKAQEKAAQFVQAYLDSSVKEVQVLRMQASPLGSTEYSFQLHPVHHGIPVLDQYYQVGIDKQSGAIVSYLAYNHTASPLSLTKPKGFVAAKSAAAEYIKHHPYELKYVYPTVDGKVSDKPVLVYRINTDSYVDAYMGTPSMGTRFLAY</sequence>
<evidence type="ECO:0000313" key="3">
    <source>
        <dbReference type="EMBL" id="MEK8130835.1"/>
    </source>
</evidence>
<name>A0ABU9DPN8_9BACL</name>
<evidence type="ECO:0000256" key="1">
    <source>
        <dbReference type="SAM" id="SignalP"/>
    </source>
</evidence>
<dbReference type="Pfam" id="PF16244">
    <property type="entry name" value="DUF4901"/>
    <property type="match status" value="1"/>
</dbReference>
<evidence type="ECO:0000259" key="2">
    <source>
        <dbReference type="Pfam" id="PF16244"/>
    </source>
</evidence>
<evidence type="ECO:0000313" key="4">
    <source>
        <dbReference type="Proteomes" id="UP001469365"/>
    </source>
</evidence>
<dbReference type="RefSeq" id="WP_341417977.1">
    <property type="nucleotide sequence ID" value="NZ_JBBPCC010000017.1"/>
</dbReference>
<keyword evidence="4" id="KW-1185">Reference proteome</keyword>
<reference evidence="3 4" key="1">
    <citation type="submission" date="2024-04" db="EMBL/GenBank/DDBJ databases">
        <title>draft genome sequnece of Paenibacillus filicis.</title>
        <authorList>
            <person name="Kim D.-U."/>
        </authorList>
    </citation>
    <scope>NUCLEOTIDE SEQUENCE [LARGE SCALE GENOMIC DNA]</scope>
    <source>
        <strain evidence="3 4">KACC14197</strain>
    </source>
</reference>
<feature type="domain" description="YcdB/YcdC repeated" evidence="2">
    <location>
        <begin position="312"/>
        <end position="417"/>
    </location>
</feature>
<comment type="caution">
    <text evidence="3">The sequence shown here is derived from an EMBL/GenBank/DDBJ whole genome shotgun (WGS) entry which is preliminary data.</text>
</comment>
<feature type="signal peptide" evidence="1">
    <location>
        <begin position="1"/>
        <end position="31"/>
    </location>
</feature>
<keyword evidence="1" id="KW-0732">Signal</keyword>
<proteinExistence type="predicted"/>
<organism evidence="3 4">
    <name type="scientific">Paenibacillus filicis</name>
    <dbReference type="NCBI Taxonomy" id="669464"/>
    <lineage>
        <taxon>Bacteria</taxon>
        <taxon>Bacillati</taxon>
        <taxon>Bacillota</taxon>
        <taxon>Bacilli</taxon>
        <taxon>Bacillales</taxon>
        <taxon>Paenibacillaceae</taxon>
        <taxon>Paenibacillus</taxon>
    </lineage>
</organism>
<dbReference type="Proteomes" id="UP001469365">
    <property type="component" value="Unassembled WGS sequence"/>
</dbReference>
<dbReference type="EMBL" id="JBBPCC010000017">
    <property type="protein sequence ID" value="MEK8130835.1"/>
    <property type="molecule type" value="Genomic_DNA"/>
</dbReference>